<dbReference type="Proteomes" id="UP000272015">
    <property type="component" value="Unassembled WGS sequence"/>
</dbReference>
<keyword evidence="6" id="KW-1185">Reference proteome</keyword>
<name>A0A3A5MEC1_9MICO</name>
<dbReference type="EMBL" id="QZVS01000092">
    <property type="protein sequence ID" value="RJT87101.1"/>
    <property type="molecule type" value="Genomic_DNA"/>
</dbReference>
<proteinExistence type="predicted"/>
<dbReference type="RefSeq" id="WP_119975838.1">
    <property type="nucleotide sequence ID" value="NZ_JBHSQA010000010.1"/>
</dbReference>
<evidence type="ECO:0000256" key="1">
    <source>
        <dbReference type="ARBA" id="ARBA00022722"/>
    </source>
</evidence>
<dbReference type="GO" id="GO:0003676">
    <property type="term" value="F:nucleic acid binding"/>
    <property type="evidence" value="ECO:0007669"/>
    <property type="project" value="InterPro"/>
</dbReference>
<dbReference type="GO" id="GO:0008408">
    <property type="term" value="F:3'-5' exonuclease activity"/>
    <property type="evidence" value="ECO:0007669"/>
    <property type="project" value="TreeGrafter"/>
</dbReference>
<keyword evidence="1" id="KW-0540">Nuclease</keyword>
<evidence type="ECO:0000256" key="3">
    <source>
        <dbReference type="ARBA" id="ARBA00022839"/>
    </source>
</evidence>
<gene>
    <name evidence="5" type="ORF">D6T64_16865</name>
</gene>
<reference evidence="5 6" key="1">
    <citation type="submission" date="2018-09" db="EMBL/GenBank/DDBJ databases">
        <title>Novel species of Cryobacterium.</title>
        <authorList>
            <person name="Liu Q."/>
            <person name="Xin Y.-H."/>
        </authorList>
    </citation>
    <scope>NUCLEOTIDE SEQUENCE [LARGE SCALE GENOMIC DNA]</scope>
    <source>
        <strain evidence="5 6">Hh39</strain>
    </source>
</reference>
<accession>A0A3A5MEC1</accession>
<dbReference type="PANTHER" id="PTHR30231">
    <property type="entry name" value="DNA POLYMERASE III SUBUNIT EPSILON"/>
    <property type="match status" value="1"/>
</dbReference>
<evidence type="ECO:0000313" key="5">
    <source>
        <dbReference type="EMBL" id="RJT87101.1"/>
    </source>
</evidence>
<sequence length="252" mass="26978">MTIATNLTGSALTGSALTGSALTASTLIADVPSLCVFDLETTGVDTDEDRIVTSFIGRIMRDGQVNGSYSWLVNPGVPIPEGASAIHGITDEVAQRDGKAPAAAIAEMLVVLRRSIAAGRPIVAYNASFDLSMLNAEARRYGLEPIDDFGPVLDPYVIDKAIDKYRKGKRTLIVTSEFYGVTLEGAHDAEADAVATGRVCWAVLAKSEELELQALHARQVVWAAEQAASLQTYLRRSKADDQIVIDGSWPVR</sequence>
<evidence type="ECO:0000259" key="4">
    <source>
        <dbReference type="SMART" id="SM00479"/>
    </source>
</evidence>
<dbReference type="SUPFAM" id="SSF53098">
    <property type="entry name" value="Ribonuclease H-like"/>
    <property type="match status" value="1"/>
</dbReference>
<dbReference type="InterPro" id="IPR013520">
    <property type="entry name" value="Ribonucl_H"/>
</dbReference>
<dbReference type="AlphaFoldDB" id="A0A3A5MEC1"/>
<comment type="caution">
    <text evidence="5">The sequence shown here is derived from an EMBL/GenBank/DDBJ whole genome shotgun (WGS) entry which is preliminary data.</text>
</comment>
<evidence type="ECO:0000256" key="2">
    <source>
        <dbReference type="ARBA" id="ARBA00022801"/>
    </source>
</evidence>
<dbReference type="Pfam" id="PF00929">
    <property type="entry name" value="RNase_T"/>
    <property type="match status" value="1"/>
</dbReference>
<evidence type="ECO:0000313" key="6">
    <source>
        <dbReference type="Proteomes" id="UP000272015"/>
    </source>
</evidence>
<dbReference type="GO" id="GO:0005829">
    <property type="term" value="C:cytosol"/>
    <property type="evidence" value="ECO:0007669"/>
    <property type="project" value="TreeGrafter"/>
</dbReference>
<dbReference type="OrthoDB" id="9791657at2"/>
<keyword evidence="3 5" id="KW-0269">Exonuclease</keyword>
<feature type="domain" description="Exonuclease" evidence="4">
    <location>
        <begin position="33"/>
        <end position="209"/>
    </location>
</feature>
<dbReference type="PANTHER" id="PTHR30231:SF4">
    <property type="entry name" value="PROTEIN NEN2"/>
    <property type="match status" value="1"/>
</dbReference>
<dbReference type="InterPro" id="IPR012337">
    <property type="entry name" value="RNaseH-like_sf"/>
</dbReference>
<dbReference type="CDD" id="cd06127">
    <property type="entry name" value="DEDDh"/>
    <property type="match status" value="1"/>
</dbReference>
<dbReference type="SMART" id="SM00479">
    <property type="entry name" value="EXOIII"/>
    <property type="match status" value="1"/>
</dbReference>
<protein>
    <submittedName>
        <fullName evidence="5">3'-5' exonuclease</fullName>
    </submittedName>
</protein>
<dbReference type="Gene3D" id="3.30.420.10">
    <property type="entry name" value="Ribonuclease H-like superfamily/Ribonuclease H"/>
    <property type="match status" value="1"/>
</dbReference>
<dbReference type="NCBIfam" id="NF005927">
    <property type="entry name" value="PRK07942.1"/>
    <property type="match status" value="1"/>
</dbReference>
<organism evidence="5 6">
    <name type="scientific">Cryobacterium melibiosiphilum</name>
    <dbReference type="NCBI Taxonomy" id="995039"/>
    <lineage>
        <taxon>Bacteria</taxon>
        <taxon>Bacillati</taxon>
        <taxon>Actinomycetota</taxon>
        <taxon>Actinomycetes</taxon>
        <taxon>Micrococcales</taxon>
        <taxon>Microbacteriaceae</taxon>
        <taxon>Cryobacterium</taxon>
    </lineage>
</organism>
<dbReference type="InterPro" id="IPR036397">
    <property type="entry name" value="RNaseH_sf"/>
</dbReference>
<keyword evidence="2" id="KW-0378">Hydrolase</keyword>